<dbReference type="InterPro" id="IPR054593">
    <property type="entry name" value="Beta-mannosidase-like_N2"/>
</dbReference>
<evidence type="ECO:0000313" key="4">
    <source>
        <dbReference type="EMBL" id="GGF23587.1"/>
    </source>
</evidence>
<protein>
    <submittedName>
        <fullName evidence="4">DNA-binding protein</fullName>
    </submittedName>
</protein>
<keyword evidence="1" id="KW-0732">Signal</keyword>
<dbReference type="PROSITE" id="PS51257">
    <property type="entry name" value="PROKAR_LIPOPROTEIN"/>
    <property type="match status" value="1"/>
</dbReference>
<gene>
    <name evidence="4" type="ORF">GCM10011339_09580</name>
</gene>
<dbReference type="NCBIfam" id="NF045579">
    <property type="entry name" value="rhamnoside_JR"/>
    <property type="match status" value="1"/>
</dbReference>
<organism evidence="4 5">
    <name type="scientific">Echinicola rosea</name>
    <dbReference type="NCBI Taxonomy" id="1807691"/>
    <lineage>
        <taxon>Bacteria</taxon>
        <taxon>Pseudomonadati</taxon>
        <taxon>Bacteroidota</taxon>
        <taxon>Cytophagia</taxon>
        <taxon>Cytophagales</taxon>
        <taxon>Cyclobacteriaceae</taxon>
        <taxon>Echinicola</taxon>
    </lineage>
</organism>
<evidence type="ECO:0000259" key="3">
    <source>
        <dbReference type="Pfam" id="PF22666"/>
    </source>
</evidence>
<dbReference type="Proteomes" id="UP000647339">
    <property type="component" value="Unassembled WGS sequence"/>
</dbReference>
<accession>A0ABQ1UPT3</accession>
<proteinExistence type="predicted"/>
<dbReference type="Gene3D" id="2.60.120.260">
    <property type="entry name" value="Galactose-binding domain-like"/>
    <property type="match status" value="2"/>
</dbReference>
<dbReference type="SUPFAM" id="SSF49785">
    <property type="entry name" value="Galactose-binding domain-like"/>
    <property type="match status" value="2"/>
</dbReference>
<keyword evidence="4" id="KW-0238">DNA-binding</keyword>
<evidence type="ECO:0000256" key="2">
    <source>
        <dbReference type="ARBA" id="ARBA00022801"/>
    </source>
</evidence>
<keyword evidence="2" id="KW-0378">Hydrolase</keyword>
<dbReference type="EMBL" id="BMIU01000003">
    <property type="protein sequence ID" value="GGF23587.1"/>
    <property type="molecule type" value="Genomic_DNA"/>
</dbReference>
<dbReference type="PANTHER" id="PTHR43817:SF1">
    <property type="entry name" value="HYDROLASE, FAMILY 43, PUTATIVE (AFU_ORTHOLOGUE AFUA_3G01660)-RELATED"/>
    <property type="match status" value="1"/>
</dbReference>
<keyword evidence="5" id="KW-1185">Reference proteome</keyword>
<reference evidence="5" key="1">
    <citation type="journal article" date="2019" name="Int. J. Syst. Evol. Microbiol.">
        <title>The Global Catalogue of Microorganisms (GCM) 10K type strain sequencing project: providing services to taxonomists for standard genome sequencing and annotation.</title>
        <authorList>
            <consortium name="The Broad Institute Genomics Platform"/>
            <consortium name="The Broad Institute Genome Sequencing Center for Infectious Disease"/>
            <person name="Wu L."/>
            <person name="Ma J."/>
        </authorList>
    </citation>
    <scope>NUCLEOTIDE SEQUENCE [LARGE SCALE GENOMIC DNA]</scope>
    <source>
        <strain evidence="5">CGMCC 1.15407</strain>
    </source>
</reference>
<comment type="caution">
    <text evidence="4">The sequence shown here is derived from an EMBL/GenBank/DDBJ whole genome shotgun (WGS) entry which is preliminary data.</text>
</comment>
<evidence type="ECO:0000313" key="5">
    <source>
        <dbReference type="Proteomes" id="UP000647339"/>
    </source>
</evidence>
<dbReference type="GO" id="GO:0003677">
    <property type="term" value="F:DNA binding"/>
    <property type="evidence" value="ECO:0007669"/>
    <property type="project" value="UniProtKB-KW"/>
</dbReference>
<feature type="domain" description="Beta-mannosidase-like galactose-binding" evidence="3">
    <location>
        <begin position="1036"/>
        <end position="1112"/>
    </location>
</feature>
<sequence>MPKILNLMSLTKTLTNICFLLLGLLTVACGRSEQKGKDAADAFKPTYESSQPWVYWYWMYSTYSKEGITADLEAMKEVGIGGAFLMSIKGPAEPPLTDRPTLQGSDEWWEMVRHAMEEADRLGLRLAMHACDGFAVAGGPWITPEKSMQKVVWTDTLIQGGSKVDLQLRQPESYEDYYRELAVFAVPAKEEFEQTSEALRPAVTNSLGETGLEFLLDDAGDERFGTNDEAWVQYAFDKPFSCRSIRIKTSGNSYQAHRLKIAVSDDGEHFEEVVRLHPPRHGWQDWDYDYTHSIPATTAKYFRFIYDKSGTEPGAEDLDAAKWKPSLKVKTIALSASPVINQYEGKSAAVWRVSERSTADVLPNNSCVPMDKIVNISDQVDAGGRLTWEAPEGQWKIMRFGYTSTGHTNYTGGGAKGLEVDKFNASAVKFQFDQWFGEALRTAGPDLAEEVLKIFHIDSWEAGSQNWSPVFREEFKKRRGYDIVDYLPVLAGIPLESAETSEKLLYDFRRTISEVVMDNFFGTLQKEASKNGVKFSSENVAPTMVSDGMEHFKYIDYPSGEFWLNSPTHDKPNDMRDAISGGHIYGKQIIQAEAYTELRMDWDEYPGMLKALGDRNFALGINRFFYHVFVHNPWLDRKPGMTLDVIGLYFQRDQTWWKPGKAMVDYHQRVQYQLQKGNPVIDLAVFTGEDLPSRSVLPERLAPFVPGLVGTEKMAAERRRWANEGQPTRVIPKGVKHSANMADAEDWTDPLRGYHYDSFNKDALLRLAKVEDGKVVFGDGTRYAFLIFPGQRKMNPNASLMSVEVAEKLLQLVKEGATVLVDEKPTGTLGYREEEQRLAAVVEALWSGEKDAPTDRDGPKVWQVGKGKVVQLPYEQRTLETIGLAPDVVAIDQDGKRNIGFAFAHRKSQKEDVYFVSNQLEKARQLDVTFRVKGKKPLFYDPVLDREYPVSSWKISTGGTQMTIKLPANGSLFVIFREETSEKSMDENVNWPIYKTQKTLDRPWKVAFDPEYRGPKAVQEMAVLEDWTQHHNDSIRYYSGTADYRTTFDWNGELDGVFWLHLGKVANIASVKVNGQDCGVAWTFPYQVDISDALRKGQNELEIAVTNTWANRIIGDLKLPKEQRFANTIADLERMEGREPMEAGLLGPVRVLKERGMDHR</sequence>
<dbReference type="Pfam" id="PF17132">
    <property type="entry name" value="Glyco_hydro_106"/>
    <property type="match status" value="2"/>
</dbReference>
<dbReference type="PANTHER" id="PTHR43817">
    <property type="entry name" value="GLYCOSYL HYDROLASE"/>
    <property type="match status" value="1"/>
</dbReference>
<name>A0ABQ1UPT3_9BACT</name>
<evidence type="ECO:0000256" key="1">
    <source>
        <dbReference type="ARBA" id="ARBA00022729"/>
    </source>
</evidence>
<dbReference type="InterPro" id="IPR008979">
    <property type="entry name" value="Galactose-bd-like_sf"/>
</dbReference>
<dbReference type="Pfam" id="PF22666">
    <property type="entry name" value="Glyco_hydro_2_N2"/>
    <property type="match status" value="1"/>
</dbReference>